<feature type="compositionally biased region" description="Low complexity" evidence="1">
    <location>
        <begin position="14"/>
        <end position="23"/>
    </location>
</feature>
<feature type="compositionally biased region" description="Polar residues" evidence="1">
    <location>
        <begin position="33"/>
        <end position="49"/>
    </location>
</feature>
<evidence type="ECO:0000256" key="1">
    <source>
        <dbReference type="SAM" id="MobiDB-lite"/>
    </source>
</evidence>
<gene>
    <name evidence="3" type="primary">LOC116204228</name>
</gene>
<reference evidence="3" key="2">
    <citation type="submission" date="2025-08" db="UniProtKB">
        <authorList>
            <consortium name="RefSeq"/>
        </authorList>
    </citation>
    <scope>IDENTIFICATION</scope>
    <source>
        <tissue evidence="3">Leaf</tissue>
    </source>
</reference>
<reference evidence="2" key="1">
    <citation type="journal article" date="2020" name="Plant Biotechnol. J.">
        <title>The pomegranate (Punica granatum L.) draft genome dissects genetic divergence between soft- and hard-seeded cultivars.</title>
        <authorList>
            <person name="Luo X."/>
            <person name="Li H."/>
            <person name="Wu Z."/>
            <person name="Yao W."/>
            <person name="Zhao P."/>
            <person name="Cao D."/>
            <person name="Yu H."/>
            <person name="Li K."/>
            <person name="Poudel K."/>
            <person name="Zhao D."/>
            <person name="Zhang F."/>
            <person name="Xia X."/>
            <person name="Chen L."/>
            <person name="Wang Q."/>
            <person name="Jing D."/>
            <person name="Cao S."/>
        </authorList>
    </citation>
    <scope>NUCLEOTIDE SEQUENCE [LARGE SCALE GENOMIC DNA]</scope>
    <source>
        <strain evidence="2">cv. Tunisia</strain>
    </source>
</reference>
<proteinExistence type="predicted"/>
<dbReference type="Proteomes" id="UP000515151">
    <property type="component" value="Chromosome 4"/>
</dbReference>
<evidence type="ECO:0000313" key="2">
    <source>
        <dbReference type="Proteomes" id="UP000515151"/>
    </source>
</evidence>
<dbReference type="RefSeq" id="XP_031392170.1">
    <property type="nucleotide sequence ID" value="XM_031536310.1"/>
</dbReference>
<feature type="region of interest" description="Disordered" evidence="1">
    <location>
        <begin position="1"/>
        <end position="139"/>
    </location>
</feature>
<sequence length="168" mass="17965">MEGPASRGNESSKKVPTTSSSSGGRRGKEVSVNAVNTAHQASQQYSVNVTTTPTTTPTYFPSPLQHQPQSIYYSAPPIPPPMTSQPYDHYAPASAQPSQPRPPVLRASPPAQQNPTAQGPQAGSTQSRPRKQYTPLPAPLSHIYQQLLAGNRIQPISLGPNFNPSTQD</sequence>
<organism evidence="2 3">
    <name type="scientific">Punica granatum</name>
    <name type="common">Pomegranate</name>
    <dbReference type="NCBI Taxonomy" id="22663"/>
    <lineage>
        <taxon>Eukaryota</taxon>
        <taxon>Viridiplantae</taxon>
        <taxon>Streptophyta</taxon>
        <taxon>Embryophyta</taxon>
        <taxon>Tracheophyta</taxon>
        <taxon>Spermatophyta</taxon>
        <taxon>Magnoliopsida</taxon>
        <taxon>eudicotyledons</taxon>
        <taxon>Gunneridae</taxon>
        <taxon>Pentapetalae</taxon>
        <taxon>rosids</taxon>
        <taxon>malvids</taxon>
        <taxon>Myrtales</taxon>
        <taxon>Lythraceae</taxon>
        <taxon>Punica</taxon>
    </lineage>
</organism>
<feature type="compositionally biased region" description="Polar residues" evidence="1">
    <location>
        <begin position="110"/>
        <end position="127"/>
    </location>
</feature>
<dbReference type="OrthoDB" id="1302650at2759"/>
<keyword evidence="2" id="KW-1185">Reference proteome</keyword>
<evidence type="ECO:0000313" key="3">
    <source>
        <dbReference type="RefSeq" id="XP_031392170.1"/>
    </source>
</evidence>
<feature type="compositionally biased region" description="Low complexity" evidence="1">
    <location>
        <begin position="84"/>
        <end position="98"/>
    </location>
</feature>
<dbReference type="GeneID" id="116204228"/>
<dbReference type="AlphaFoldDB" id="A0A6P8D6G3"/>
<protein>
    <submittedName>
        <fullName evidence="3">Extensin-like</fullName>
    </submittedName>
</protein>
<accession>A0A6P8D6G3</accession>
<name>A0A6P8D6G3_PUNGR</name>